<dbReference type="Pfam" id="PF13193">
    <property type="entry name" value="AMP-binding_C"/>
    <property type="match status" value="1"/>
</dbReference>
<dbReference type="InterPro" id="IPR000873">
    <property type="entry name" value="AMP-dep_synth/lig_dom"/>
</dbReference>
<dbReference type="PANTHER" id="PTHR43201:SF5">
    <property type="entry name" value="MEDIUM-CHAIN ACYL-COA LIGASE ACSF2, MITOCHONDRIAL"/>
    <property type="match status" value="1"/>
</dbReference>
<dbReference type="Gene3D" id="3.30.300.30">
    <property type="match status" value="1"/>
</dbReference>
<protein>
    <submittedName>
        <fullName evidence="5">FadD3 family acyl-CoA ligase</fullName>
    </submittedName>
</protein>
<evidence type="ECO:0000259" key="4">
    <source>
        <dbReference type="Pfam" id="PF13193"/>
    </source>
</evidence>
<dbReference type="AlphaFoldDB" id="A0AAU3H7X2"/>
<reference evidence="5" key="1">
    <citation type="submission" date="2022-10" db="EMBL/GenBank/DDBJ databases">
        <title>The complete genomes of actinobacterial strains from the NBC collection.</title>
        <authorList>
            <person name="Joergensen T.S."/>
            <person name="Alvarez Arevalo M."/>
            <person name="Sterndorff E.B."/>
            <person name="Faurdal D."/>
            <person name="Vuksanovic O."/>
            <person name="Mourched A.-S."/>
            <person name="Charusanti P."/>
            <person name="Shaw S."/>
            <person name="Blin K."/>
            <person name="Weber T."/>
        </authorList>
    </citation>
    <scope>NUCLEOTIDE SEQUENCE</scope>
    <source>
        <strain evidence="5">NBC_01401</strain>
    </source>
</reference>
<dbReference type="SUPFAM" id="SSF56801">
    <property type="entry name" value="Acetyl-CoA synthetase-like"/>
    <property type="match status" value="1"/>
</dbReference>
<dbReference type="PANTHER" id="PTHR43201">
    <property type="entry name" value="ACYL-COA SYNTHETASE"/>
    <property type="match status" value="1"/>
</dbReference>
<dbReference type="Gene3D" id="3.40.50.12780">
    <property type="entry name" value="N-terminal domain of ligase-like"/>
    <property type="match status" value="1"/>
</dbReference>
<keyword evidence="2 5" id="KW-0436">Ligase</keyword>
<dbReference type="GO" id="GO:0031956">
    <property type="term" value="F:medium-chain fatty acid-CoA ligase activity"/>
    <property type="evidence" value="ECO:0007669"/>
    <property type="project" value="TreeGrafter"/>
</dbReference>
<dbReference type="NCBIfam" id="NF005801">
    <property type="entry name" value="PRK07656.1"/>
    <property type="match status" value="1"/>
</dbReference>
<dbReference type="EMBL" id="CP109535">
    <property type="protein sequence ID" value="WTY99264.1"/>
    <property type="molecule type" value="Genomic_DNA"/>
</dbReference>
<name>A0AAU3H7X2_9ACTN</name>
<dbReference type="InterPro" id="IPR020845">
    <property type="entry name" value="AMP-binding_CS"/>
</dbReference>
<organism evidence="5">
    <name type="scientific">Streptomyces sp. NBC_01401</name>
    <dbReference type="NCBI Taxonomy" id="2903854"/>
    <lineage>
        <taxon>Bacteria</taxon>
        <taxon>Bacillati</taxon>
        <taxon>Actinomycetota</taxon>
        <taxon>Actinomycetes</taxon>
        <taxon>Kitasatosporales</taxon>
        <taxon>Streptomycetaceae</taxon>
        <taxon>Streptomyces</taxon>
    </lineage>
</organism>
<feature type="domain" description="AMP-dependent synthetase/ligase" evidence="3">
    <location>
        <begin position="17"/>
        <end position="406"/>
    </location>
</feature>
<accession>A0AAU3H7X2</accession>
<dbReference type="Pfam" id="PF00501">
    <property type="entry name" value="AMP-binding"/>
    <property type="match status" value="1"/>
</dbReference>
<evidence type="ECO:0000313" key="5">
    <source>
        <dbReference type="EMBL" id="WTY99264.1"/>
    </source>
</evidence>
<dbReference type="InterPro" id="IPR045851">
    <property type="entry name" value="AMP-bd_C_sf"/>
</dbReference>
<sequence length="541" mass="57528">MSETEHPLTIPAALDLAAARHPDREAVVDGDVRLTWAQLRDRVRAAAKSLITLGVEAGDRIAVWAPNSHRWVIAALATTSAGAVLVPVNTRYKGDEARWLLERGGARLLFVENGFLGKDFLAMLGARQEPGGDGRPVPELPALRGVVTLDRTEGLGTENHGTARQGTLPWGDFIRHGAHLPATDATARAAAVGPDDPSDLLFTSGTTGRPKGALTTHRQNLATYRAWSGRTGVTGDDRYLVINPLFHCFGYKAGVLACLVRGTTMVLHPVFDVELALRAVEAERITVLPGPPTIYTELLDAPGRDRFDLSSLRLAVTGAAVVPVALVRRMRAELFPEVLTAYGLTESCGTVTVCSADDDAETVALTAGRPIDGTEVLVADDSRRPLPAGQDGRILVRGYHVMLGYLDDPQATAAAVDGDGWLDTGDIGHLDARGNLVLTGRSKDMFVVGGFNVYPAEVEQVLAGHDAVAEAAVVGVPDARLGEVGRAYVTIRPGAEAGPDDLVGHCREHLANFKVPREVVVIGTFPRNATGKVDKAVLRTV</sequence>
<comment type="similarity">
    <text evidence="1">Belongs to the ATP-dependent AMP-binding enzyme family.</text>
</comment>
<dbReference type="InterPro" id="IPR042099">
    <property type="entry name" value="ANL_N_sf"/>
</dbReference>
<feature type="domain" description="AMP-binding enzyme C-terminal" evidence="4">
    <location>
        <begin position="457"/>
        <end position="532"/>
    </location>
</feature>
<proteinExistence type="inferred from homology"/>
<gene>
    <name evidence="5" type="ORF">OG626_32365</name>
</gene>
<evidence type="ECO:0000256" key="2">
    <source>
        <dbReference type="ARBA" id="ARBA00022598"/>
    </source>
</evidence>
<dbReference type="PROSITE" id="PS00455">
    <property type="entry name" value="AMP_BINDING"/>
    <property type="match status" value="1"/>
</dbReference>
<dbReference type="InterPro" id="IPR025110">
    <property type="entry name" value="AMP-bd_C"/>
</dbReference>
<dbReference type="GO" id="GO:0006631">
    <property type="term" value="P:fatty acid metabolic process"/>
    <property type="evidence" value="ECO:0007669"/>
    <property type="project" value="TreeGrafter"/>
</dbReference>
<evidence type="ECO:0000259" key="3">
    <source>
        <dbReference type="Pfam" id="PF00501"/>
    </source>
</evidence>
<evidence type="ECO:0000256" key="1">
    <source>
        <dbReference type="ARBA" id="ARBA00006432"/>
    </source>
</evidence>